<dbReference type="CDD" id="cd03499">
    <property type="entry name" value="SQR_TypeC_SdhC"/>
    <property type="match status" value="1"/>
</dbReference>
<keyword evidence="7 8" id="KW-0472">Membrane</keyword>
<keyword evidence="4" id="KW-0479">Metal-binding</keyword>
<evidence type="ECO:0008006" key="11">
    <source>
        <dbReference type="Google" id="ProtNLM"/>
    </source>
</evidence>
<evidence type="ECO:0000256" key="4">
    <source>
        <dbReference type="ARBA" id="ARBA00022723"/>
    </source>
</evidence>
<dbReference type="Proteomes" id="UP000823941">
    <property type="component" value="Chromosome 12"/>
</dbReference>
<accession>A0ABQ7QMA9</accession>
<dbReference type="InterPro" id="IPR014314">
    <property type="entry name" value="Succ_DH_cytb556"/>
</dbReference>
<evidence type="ECO:0000256" key="3">
    <source>
        <dbReference type="ARBA" id="ARBA00022692"/>
    </source>
</evidence>
<dbReference type="PANTHER" id="PTHR10978:SF5">
    <property type="entry name" value="SUCCINATE DEHYDROGENASE CYTOCHROME B560 SUBUNIT, MITOCHONDRIAL"/>
    <property type="match status" value="1"/>
</dbReference>
<dbReference type="EMBL" id="JAHIBW010000012">
    <property type="protein sequence ID" value="KAG7306327.1"/>
    <property type="molecule type" value="Genomic_DNA"/>
</dbReference>
<dbReference type="PANTHER" id="PTHR10978">
    <property type="entry name" value="SUCCINATE DEHYDROGENASE CYTOCHROME B560 SUBUNIT"/>
    <property type="match status" value="1"/>
</dbReference>
<comment type="subcellular location">
    <subcellularLocation>
        <location evidence="1">Membrane</location>
    </subcellularLocation>
</comment>
<proteinExistence type="predicted"/>
<evidence type="ECO:0000313" key="10">
    <source>
        <dbReference type="Proteomes" id="UP000823941"/>
    </source>
</evidence>
<comment type="caution">
    <text evidence="9">The sequence shown here is derived from an EMBL/GenBank/DDBJ whole genome shotgun (WGS) entry which is preliminary data.</text>
</comment>
<protein>
    <recommendedName>
        <fullName evidence="11">Succinate dehydrogenase cytochrome b560 subunit, mitochondrial</fullName>
    </recommendedName>
</protein>
<feature type="transmembrane region" description="Helical" evidence="8">
    <location>
        <begin position="144"/>
        <end position="164"/>
    </location>
</feature>
<sequence>MLSKFVNVKYLRSTKDFMTGLRNTRPKSIFKVLTEARSSAVISKLHQKDPCVAAGGGFKSRHDIKYQPYEAPCPEDHDAKNMRLKRPMSPHLTIYGPTLTAMTSIAQRISGIMLVGYYSLLAAGALLLTDGIDTYISLIQGLNLSETMVICIKFIIAFTFWYHYMNGLRFCIWNLAKMLDLKTVYLTGYLALGAAIATSAALAVMT</sequence>
<evidence type="ECO:0000256" key="1">
    <source>
        <dbReference type="ARBA" id="ARBA00004370"/>
    </source>
</evidence>
<name>A0ABQ7QMA9_PLUXY</name>
<evidence type="ECO:0000256" key="7">
    <source>
        <dbReference type="ARBA" id="ARBA00023136"/>
    </source>
</evidence>
<keyword evidence="2" id="KW-0349">Heme</keyword>
<evidence type="ECO:0000313" key="9">
    <source>
        <dbReference type="EMBL" id="KAG7306327.1"/>
    </source>
</evidence>
<feature type="transmembrane region" description="Helical" evidence="8">
    <location>
        <begin position="115"/>
        <end position="132"/>
    </location>
</feature>
<keyword evidence="10" id="KW-1185">Reference proteome</keyword>
<feature type="transmembrane region" description="Helical" evidence="8">
    <location>
        <begin position="184"/>
        <end position="205"/>
    </location>
</feature>
<dbReference type="InterPro" id="IPR000701">
    <property type="entry name" value="SuccDH_FuR_B_TM-su"/>
</dbReference>
<keyword evidence="3 8" id="KW-0812">Transmembrane</keyword>
<evidence type="ECO:0000256" key="6">
    <source>
        <dbReference type="ARBA" id="ARBA00023004"/>
    </source>
</evidence>
<evidence type="ECO:0000256" key="5">
    <source>
        <dbReference type="ARBA" id="ARBA00022989"/>
    </source>
</evidence>
<dbReference type="InterPro" id="IPR034804">
    <property type="entry name" value="SQR/QFR_C/D"/>
</dbReference>
<dbReference type="Gene3D" id="1.20.1300.10">
    <property type="entry name" value="Fumarate reductase/succinate dehydrogenase, transmembrane subunit"/>
    <property type="match status" value="1"/>
</dbReference>
<reference evidence="9 10" key="1">
    <citation type="submission" date="2021-06" db="EMBL/GenBank/DDBJ databases">
        <title>A haploid diamondback moth (Plutella xylostella L.) genome assembly resolves 31 chromosomes and identifies a diamide resistance mutation.</title>
        <authorList>
            <person name="Ward C.M."/>
            <person name="Perry K.D."/>
            <person name="Baker G."/>
            <person name="Powis K."/>
            <person name="Heckel D.G."/>
            <person name="Baxter S.W."/>
        </authorList>
    </citation>
    <scope>NUCLEOTIDE SEQUENCE [LARGE SCALE GENOMIC DNA]</scope>
    <source>
        <strain evidence="9 10">LV</strain>
        <tissue evidence="9">Single pupa</tissue>
    </source>
</reference>
<dbReference type="SUPFAM" id="SSF81343">
    <property type="entry name" value="Fumarate reductase respiratory complex transmembrane subunits"/>
    <property type="match status" value="1"/>
</dbReference>
<evidence type="ECO:0000256" key="8">
    <source>
        <dbReference type="SAM" id="Phobius"/>
    </source>
</evidence>
<evidence type="ECO:0000256" key="2">
    <source>
        <dbReference type="ARBA" id="ARBA00022617"/>
    </source>
</evidence>
<dbReference type="Pfam" id="PF01127">
    <property type="entry name" value="Sdh_cyt"/>
    <property type="match status" value="1"/>
</dbReference>
<gene>
    <name evidence="9" type="ORF">JYU34_008939</name>
</gene>
<organism evidence="9 10">
    <name type="scientific">Plutella xylostella</name>
    <name type="common">Diamondback moth</name>
    <name type="synonym">Plutella maculipennis</name>
    <dbReference type="NCBI Taxonomy" id="51655"/>
    <lineage>
        <taxon>Eukaryota</taxon>
        <taxon>Metazoa</taxon>
        <taxon>Ecdysozoa</taxon>
        <taxon>Arthropoda</taxon>
        <taxon>Hexapoda</taxon>
        <taxon>Insecta</taxon>
        <taxon>Pterygota</taxon>
        <taxon>Neoptera</taxon>
        <taxon>Endopterygota</taxon>
        <taxon>Lepidoptera</taxon>
        <taxon>Glossata</taxon>
        <taxon>Ditrysia</taxon>
        <taxon>Yponomeutoidea</taxon>
        <taxon>Plutellidae</taxon>
        <taxon>Plutella</taxon>
    </lineage>
</organism>
<keyword evidence="6" id="KW-0408">Iron</keyword>
<keyword evidence="5 8" id="KW-1133">Transmembrane helix</keyword>
<dbReference type="NCBIfam" id="TIGR02970">
    <property type="entry name" value="succ_dehyd_cytB"/>
    <property type="match status" value="1"/>
</dbReference>